<protein>
    <recommendedName>
        <fullName evidence="3">Nuclear transport factor 2 family protein</fullName>
    </recommendedName>
</protein>
<keyword evidence="2" id="KW-1185">Reference proteome</keyword>
<dbReference type="RefSeq" id="WP_065526351.1">
    <property type="nucleotide sequence ID" value="NZ_CP016543.2"/>
</dbReference>
<dbReference type="Gene3D" id="3.10.450.50">
    <property type="match status" value="1"/>
</dbReference>
<sequence length="130" mass="14568">MGENDDKLNLVIPKDCNNAPRKQIVLDFILAVLMGQTASIQSYTSDSIQWHQINQNKVVNGQDELIKWVLNEKKHVIGLEIYQVITHGKLASVNGAITLSKGDYIEFCYVLTFSNAAKSAKIIDVKSYEI</sequence>
<dbReference type="AlphaFoldDB" id="A0A1C7EH66"/>
<accession>A0A1C7EH66</accession>
<dbReference type="OrthoDB" id="6692273at2"/>
<organism evidence="1 2">
    <name type="scientific">Planococcus donghaensis</name>
    <dbReference type="NCBI Taxonomy" id="414778"/>
    <lineage>
        <taxon>Bacteria</taxon>
        <taxon>Bacillati</taxon>
        <taxon>Bacillota</taxon>
        <taxon>Bacilli</taxon>
        <taxon>Bacillales</taxon>
        <taxon>Caryophanaceae</taxon>
        <taxon>Planococcus</taxon>
    </lineage>
</organism>
<proteinExistence type="predicted"/>
<dbReference type="Proteomes" id="UP000092495">
    <property type="component" value="Chromosome"/>
</dbReference>
<evidence type="ECO:0000313" key="1">
    <source>
        <dbReference type="EMBL" id="ANU23314.1"/>
    </source>
</evidence>
<gene>
    <name evidence="1" type="ORF">BCM40_07990</name>
</gene>
<evidence type="ECO:0000313" key="2">
    <source>
        <dbReference type="Proteomes" id="UP000092495"/>
    </source>
</evidence>
<dbReference type="EMBL" id="CP016543">
    <property type="protein sequence ID" value="ANU23314.1"/>
    <property type="molecule type" value="Genomic_DNA"/>
</dbReference>
<reference evidence="1" key="1">
    <citation type="submission" date="2016-10" db="EMBL/GenBank/DDBJ databases">
        <authorList>
            <person name="See-Too W.S."/>
        </authorList>
    </citation>
    <scope>NUCLEOTIDE SEQUENCE</scope>
    <source>
        <strain evidence="1">DSM 22276</strain>
    </source>
</reference>
<evidence type="ECO:0008006" key="3">
    <source>
        <dbReference type="Google" id="ProtNLM"/>
    </source>
</evidence>
<name>A0A1C7EH66_9BACL</name>
<dbReference type="KEGG" id="pdg:BCM40_07990"/>